<dbReference type="EMBL" id="QSOI01000006">
    <property type="protein sequence ID" value="RGI84620.1"/>
    <property type="molecule type" value="Genomic_DNA"/>
</dbReference>
<evidence type="ECO:0000313" key="16">
    <source>
        <dbReference type="EMBL" id="RGT08990.1"/>
    </source>
</evidence>
<dbReference type="SUPFAM" id="SSF52540">
    <property type="entry name" value="P-loop containing nucleoside triphosphate hydrolases"/>
    <property type="match status" value="1"/>
</dbReference>
<dbReference type="EMBL" id="QRUK01000049">
    <property type="protein sequence ID" value="RGR53804.1"/>
    <property type="molecule type" value="Genomic_DNA"/>
</dbReference>
<evidence type="ECO:0000313" key="29">
    <source>
        <dbReference type="Proteomes" id="UP000261208"/>
    </source>
</evidence>
<evidence type="ECO:0000313" key="34">
    <source>
        <dbReference type="Proteomes" id="UP000284152"/>
    </source>
</evidence>
<keyword evidence="4" id="KW-1003">Cell membrane</keyword>
<dbReference type="PANTHER" id="PTHR43553">
    <property type="entry name" value="HEAVY METAL TRANSPORTER"/>
    <property type="match status" value="1"/>
</dbReference>
<evidence type="ECO:0000313" key="37">
    <source>
        <dbReference type="Proteomes" id="UP000285642"/>
    </source>
</evidence>
<evidence type="ECO:0000256" key="4">
    <source>
        <dbReference type="ARBA" id="ARBA00022475"/>
    </source>
</evidence>
<dbReference type="Proteomes" id="UP000284742">
    <property type="component" value="Unassembled WGS sequence"/>
</dbReference>
<evidence type="ECO:0000313" key="22">
    <source>
        <dbReference type="EMBL" id="RHK64138.1"/>
    </source>
</evidence>
<keyword evidence="3" id="KW-0813">Transport</keyword>
<dbReference type="EMBL" id="QSGQ01000005">
    <property type="protein sequence ID" value="RHB39485.1"/>
    <property type="molecule type" value="Genomic_DNA"/>
</dbReference>
<evidence type="ECO:0000313" key="35">
    <source>
        <dbReference type="Proteomes" id="UP000284742"/>
    </source>
</evidence>
<evidence type="ECO:0000313" key="36">
    <source>
        <dbReference type="Proteomes" id="UP000284883"/>
    </source>
</evidence>
<dbReference type="GO" id="GO:0005524">
    <property type="term" value="F:ATP binding"/>
    <property type="evidence" value="ECO:0007669"/>
    <property type="project" value="UniProtKB-KW"/>
</dbReference>
<dbReference type="EMBL" id="CABHNI010000038">
    <property type="protein sequence ID" value="VUX15026.1"/>
    <property type="molecule type" value="Genomic_DNA"/>
</dbReference>
<dbReference type="Proteomes" id="UP000285666">
    <property type="component" value="Unassembled WGS sequence"/>
</dbReference>
<dbReference type="InterPro" id="IPR017871">
    <property type="entry name" value="ABC_transporter-like_CS"/>
</dbReference>
<evidence type="ECO:0000256" key="8">
    <source>
        <dbReference type="ARBA" id="ARBA00023136"/>
    </source>
</evidence>
<dbReference type="Proteomes" id="UP000266376">
    <property type="component" value="Unassembled WGS sequence"/>
</dbReference>
<dbReference type="EMBL" id="QRWH01000006">
    <property type="protein sequence ID" value="RGT08990.1"/>
    <property type="molecule type" value="Genomic_DNA"/>
</dbReference>
<organism evidence="10 26">
    <name type="scientific">Dorea formicigenerans</name>
    <dbReference type="NCBI Taxonomy" id="39486"/>
    <lineage>
        <taxon>Bacteria</taxon>
        <taxon>Bacillati</taxon>
        <taxon>Bacillota</taxon>
        <taxon>Clostridia</taxon>
        <taxon>Lachnospirales</taxon>
        <taxon>Lachnospiraceae</taxon>
        <taxon>Dorea</taxon>
    </lineage>
</organism>
<evidence type="ECO:0000313" key="24">
    <source>
        <dbReference type="EMBL" id="RHN14969.1"/>
    </source>
</evidence>
<dbReference type="EMBL" id="QRPD01000005">
    <property type="protein sequence ID" value="RHL88265.1"/>
    <property type="molecule type" value="Genomic_DNA"/>
</dbReference>
<dbReference type="EMBL" id="QSQQ01000012">
    <property type="protein sequence ID" value="RGK46987.1"/>
    <property type="molecule type" value="Genomic_DNA"/>
</dbReference>
<dbReference type="GO" id="GO:0016887">
    <property type="term" value="F:ATP hydrolysis activity"/>
    <property type="evidence" value="ECO:0007669"/>
    <property type="project" value="InterPro"/>
</dbReference>
<dbReference type="InterPro" id="IPR003593">
    <property type="entry name" value="AAA+_ATPase"/>
</dbReference>
<evidence type="ECO:0000313" key="28">
    <source>
        <dbReference type="Proteomes" id="UP000261055"/>
    </source>
</evidence>
<dbReference type="Proteomes" id="UP000260841">
    <property type="component" value="Unassembled WGS sequence"/>
</dbReference>
<dbReference type="CDD" id="cd03225">
    <property type="entry name" value="ABC_cobalt_CbiO_domain1"/>
    <property type="match status" value="1"/>
</dbReference>
<reference evidence="26 27" key="1">
    <citation type="submission" date="2018-08" db="EMBL/GenBank/DDBJ databases">
        <title>A genome reference for cultivated species of the human gut microbiota.</title>
        <authorList>
            <person name="Zou Y."/>
            <person name="Xue W."/>
            <person name="Luo G."/>
        </authorList>
    </citation>
    <scope>NUCLEOTIDE SEQUENCE [LARGE SCALE GENOMIC DNA]</scope>
    <source>
        <strain evidence="17 30">AF12-11</strain>
        <strain evidence="16 32">AF19-4AC</strain>
        <strain evidence="15 40">AF21-25</strain>
        <strain evidence="14 33">AF25-11</strain>
        <strain evidence="24 38">AF31-13BH</strain>
        <strain evidence="23 31">AF36-1BH</strain>
        <strain evidence="22 34">AF42-21</strain>
        <strain evidence="21 39">AM23-7AC</strain>
        <strain evidence="20 35">AM37-5</strain>
        <strain evidence="19 36">AM40-15AC</strain>
        <strain evidence="18 37">AM42-8</strain>
        <strain evidence="13 28">OM02-12</strain>
        <strain evidence="12 27">OM03-2</strain>
        <strain evidence="11 29">TF11-11</strain>
        <strain evidence="10 26">TM09-19AC</strain>
    </source>
</reference>
<name>A0A3E4F6G5_9FIRM</name>
<sequence>MDMIQTDKLVFEYDKRDEDGNIIGKSRAIDEVDIDVKEGQFIAILGHNGSGKSTFAKHINALLVPTDGTMWVDGRDTKDPNELWNVRQSAGMVFQNPDNQIIGTVVEEDVGFGPENLGVPTDEIWKRVEDSLKSVGMISYRHHSPNKLSGGQKQRVAIAGVIAMEPKCIVLDEPTAMLDPMGRKEVLKTVQKLREQKKVTVILITHYMEEVVDADKIYVMDHGHVVMEGTPKEIFSQVDTLKHYRLDVPQVTILADELKKRGLDIPDGILTKEELVEALCQLK</sequence>
<dbReference type="EMBL" id="QRQQ01000010">
    <property type="protein sequence ID" value="RHN14969.1"/>
    <property type="molecule type" value="Genomic_DNA"/>
</dbReference>
<dbReference type="EMBL" id="QSFS01000015">
    <property type="protein sequence ID" value="RHA67274.1"/>
    <property type="molecule type" value="Genomic_DNA"/>
</dbReference>
<dbReference type="Proteomes" id="UP000358366">
    <property type="component" value="Unassembled WGS sequence"/>
</dbReference>
<evidence type="ECO:0000313" key="31">
    <source>
        <dbReference type="Proteomes" id="UP000283325"/>
    </source>
</evidence>
<evidence type="ECO:0000256" key="5">
    <source>
        <dbReference type="ARBA" id="ARBA00022741"/>
    </source>
</evidence>
<dbReference type="GeneID" id="92863357"/>
<proteinExistence type="inferred from homology"/>
<dbReference type="Proteomes" id="UP000261208">
    <property type="component" value="Unassembled WGS sequence"/>
</dbReference>
<dbReference type="FunFam" id="3.40.50.300:FF:000224">
    <property type="entry name" value="Energy-coupling factor transporter ATP-binding protein EcfA"/>
    <property type="match status" value="1"/>
</dbReference>
<dbReference type="NCBIfam" id="NF010167">
    <property type="entry name" value="PRK13648.1"/>
    <property type="match status" value="1"/>
</dbReference>
<evidence type="ECO:0000313" key="27">
    <source>
        <dbReference type="Proteomes" id="UP000260841"/>
    </source>
</evidence>
<dbReference type="GO" id="GO:0043190">
    <property type="term" value="C:ATP-binding cassette (ABC) transporter complex"/>
    <property type="evidence" value="ECO:0007669"/>
    <property type="project" value="TreeGrafter"/>
</dbReference>
<evidence type="ECO:0000313" key="10">
    <source>
        <dbReference type="EMBL" id="RGI84620.1"/>
    </source>
</evidence>
<evidence type="ECO:0000256" key="1">
    <source>
        <dbReference type="ARBA" id="ARBA00004202"/>
    </source>
</evidence>
<dbReference type="GO" id="GO:0042626">
    <property type="term" value="F:ATPase-coupled transmembrane transporter activity"/>
    <property type="evidence" value="ECO:0007669"/>
    <property type="project" value="TreeGrafter"/>
</dbReference>
<dbReference type="Proteomes" id="UP000283652">
    <property type="component" value="Unassembled WGS sequence"/>
</dbReference>
<dbReference type="EMBL" id="QSVQ01000022">
    <property type="protein sequence ID" value="RGO47317.1"/>
    <property type="molecule type" value="Genomic_DNA"/>
</dbReference>
<keyword evidence="6 25" id="KW-0067">ATP-binding</keyword>
<dbReference type="InterPro" id="IPR027417">
    <property type="entry name" value="P-loop_NTPase"/>
</dbReference>
<keyword evidence="25" id="KW-0378">Hydrolase</keyword>
<dbReference type="NCBIfam" id="TIGR04520">
    <property type="entry name" value="ECF_ATPase_1"/>
    <property type="match status" value="1"/>
</dbReference>
<evidence type="ECO:0000313" key="21">
    <source>
        <dbReference type="EMBL" id="RHF77379.1"/>
    </source>
</evidence>
<dbReference type="InterPro" id="IPR050095">
    <property type="entry name" value="ECF_ABC_transporter_ATP-bd"/>
</dbReference>
<dbReference type="SMART" id="SM00382">
    <property type="entry name" value="AAA"/>
    <property type="match status" value="1"/>
</dbReference>
<dbReference type="Proteomes" id="UP000284152">
    <property type="component" value="Unassembled WGS sequence"/>
</dbReference>
<dbReference type="EMBL" id="QSHK01000014">
    <property type="protein sequence ID" value="RHC03564.1"/>
    <property type="molecule type" value="Genomic_DNA"/>
</dbReference>
<dbReference type="InterPro" id="IPR003439">
    <property type="entry name" value="ABC_transporter-like_ATP-bd"/>
</dbReference>
<dbReference type="PANTHER" id="PTHR43553:SF24">
    <property type="entry name" value="ENERGY-COUPLING FACTOR TRANSPORTER ATP-BINDING PROTEIN ECFA1"/>
    <property type="match status" value="1"/>
</dbReference>
<evidence type="ECO:0000313" key="17">
    <source>
        <dbReference type="EMBL" id="RGW50264.1"/>
    </source>
</evidence>
<evidence type="ECO:0000313" key="20">
    <source>
        <dbReference type="EMBL" id="RHC03564.1"/>
    </source>
</evidence>
<accession>A0A3E4F6G5</accession>
<dbReference type="Proteomes" id="UP000285652">
    <property type="component" value="Unassembled WGS sequence"/>
</dbReference>
<protein>
    <submittedName>
        <fullName evidence="25">Energy-coupling factor transporter ATP-binding protein EcfA1</fullName>
        <ecNumber evidence="25">3.6.3.-</ecNumber>
    </submittedName>
    <submittedName>
        <fullName evidence="10">Energy-coupling factor transporter ATPase</fullName>
    </submittedName>
</protein>
<keyword evidence="28" id="KW-1185">Reference proteome</keyword>
<comment type="similarity">
    <text evidence="2">Belongs to the ABC transporter superfamily.</text>
</comment>
<dbReference type="Proteomes" id="UP000283630">
    <property type="component" value="Unassembled WGS sequence"/>
</dbReference>
<evidence type="ECO:0000313" key="13">
    <source>
        <dbReference type="EMBL" id="RGO47317.1"/>
    </source>
</evidence>
<dbReference type="Proteomes" id="UP000261055">
    <property type="component" value="Unassembled WGS sequence"/>
</dbReference>
<evidence type="ECO:0000313" key="23">
    <source>
        <dbReference type="EMBL" id="RHL88265.1"/>
    </source>
</evidence>
<dbReference type="Proteomes" id="UP000283325">
    <property type="component" value="Unassembled WGS sequence"/>
</dbReference>
<dbReference type="EMBL" id="QSVB01000018">
    <property type="protein sequence ID" value="RGN88430.1"/>
    <property type="molecule type" value="Genomic_DNA"/>
</dbReference>
<evidence type="ECO:0000313" key="19">
    <source>
        <dbReference type="EMBL" id="RHB39485.1"/>
    </source>
</evidence>
<evidence type="ECO:0000313" key="32">
    <source>
        <dbReference type="Proteomes" id="UP000283630"/>
    </source>
</evidence>
<evidence type="ECO:0000313" key="38">
    <source>
        <dbReference type="Proteomes" id="UP000285652"/>
    </source>
</evidence>
<evidence type="ECO:0000259" key="9">
    <source>
        <dbReference type="PROSITE" id="PS50893"/>
    </source>
</evidence>
<reference evidence="25 41" key="2">
    <citation type="submission" date="2019-07" db="EMBL/GenBank/DDBJ databases">
        <authorList>
            <person name="Hibberd C M."/>
            <person name="Gehrig L. J."/>
            <person name="Chang H.-W."/>
            <person name="Venkatesh S."/>
        </authorList>
    </citation>
    <scope>NUCLEOTIDE SEQUENCE [LARGE SCALE GENOMIC DNA]</scope>
    <source>
        <strain evidence="25">Dorea_formicigenerans_SSTS_Bg7063</strain>
    </source>
</reference>
<evidence type="ECO:0000313" key="30">
    <source>
        <dbReference type="Proteomes" id="UP000266376"/>
    </source>
</evidence>
<dbReference type="EMBL" id="QSAJ01000042">
    <property type="protein sequence ID" value="RGW50264.1"/>
    <property type="molecule type" value="Genomic_DNA"/>
</dbReference>
<dbReference type="EMBL" id="QRHN01000016">
    <property type="protein sequence ID" value="RHF77379.1"/>
    <property type="molecule type" value="Genomic_DNA"/>
</dbReference>
<evidence type="ECO:0000313" key="14">
    <source>
        <dbReference type="EMBL" id="RGR53804.1"/>
    </source>
</evidence>
<dbReference type="InterPro" id="IPR015856">
    <property type="entry name" value="ABC_transpr_CbiO/EcfA_su"/>
</dbReference>
<dbReference type="Proteomes" id="UP000285642">
    <property type="component" value="Unassembled WGS sequence"/>
</dbReference>
<dbReference type="EC" id="3.6.3.-" evidence="25"/>
<feature type="domain" description="ABC transporter" evidence="9">
    <location>
        <begin position="4"/>
        <end position="247"/>
    </location>
</feature>
<evidence type="ECO:0000313" key="25">
    <source>
        <dbReference type="EMBL" id="VUX15026.1"/>
    </source>
</evidence>
<evidence type="ECO:0000313" key="41">
    <source>
        <dbReference type="Proteomes" id="UP000358366"/>
    </source>
</evidence>
<keyword evidence="7" id="KW-1278">Translocase</keyword>
<dbReference type="Proteomes" id="UP000285981">
    <property type="component" value="Unassembled WGS sequence"/>
</dbReference>
<evidence type="ECO:0000313" key="39">
    <source>
        <dbReference type="Proteomes" id="UP000285666"/>
    </source>
</evidence>
<evidence type="ECO:0000313" key="12">
    <source>
        <dbReference type="EMBL" id="RGN88430.1"/>
    </source>
</evidence>
<keyword evidence="8" id="KW-0472">Membrane</keyword>
<evidence type="ECO:0000313" key="26">
    <source>
        <dbReference type="Proteomes" id="UP000260664"/>
    </source>
</evidence>
<dbReference type="PROSITE" id="PS00211">
    <property type="entry name" value="ABC_TRANSPORTER_1"/>
    <property type="match status" value="1"/>
</dbReference>
<gene>
    <name evidence="25" type="primary">ecfA1_2</name>
    <name evidence="25" type="ORF">DFSSTS7063_02146</name>
    <name evidence="22" type="ORF">DW054_06945</name>
    <name evidence="21" type="ORF">DW658_11815</name>
    <name evidence="20" type="ORF">DW860_14445</name>
    <name evidence="19" type="ORF">DW885_08670</name>
    <name evidence="18" type="ORF">DW924_12655</name>
    <name evidence="17" type="ORF">DWV67_13555</name>
    <name evidence="16" type="ORF">DWX53_08170</name>
    <name evidence="15" type="ORF">DWX78_12745</name>
    <name evidence="14" type="ORF">DWY33_15400</name>
    <name evidence="24" type="ORF">DWZ24_11430</name>
    <name evidence="23" type="ORF">DWZ98_07710</name>
    <name evidence="13" type="ORF">DXB12_14640</name>
    <name evidence="12" type="ORF">DXB36_13795</name>
    <name evidence="11" type="ORF">DXD10_09850</name>
    <name evidence="10" type="ORF">DXD84_06665</name>
</gene>
<dbReference type="Proteomes" id="UP000260664">
    <property type="component" value="Unassembled WGS sequence"/>
</dbReference>
<dbReference type="PROSITE" id="PS50893">
    <property type="entry name" value="ABC_TRANSPORTER_2"/>
    <property type="match status" value="1"/>
</dbReference>
<evidence type="ECO:0000256" key="2">
    <source>
        <dbReference type="ARBA" id="ARBA00005417"/>
    </source>
</evidence>
<dbReference type="Pfam" id="PF00005">
    <property type="entry name" value="ABC_tran"/>
    <property type="match status" value="1"/>
</dbReference>
<keyword evidence="5" id="KW-0547">Nucleotide-binding</keyword>
<evidence type="ECO:0000313" key="40">
    <source>
        <dbReference type="Proteomes" id="UP000285981"/>
    </source>
</evidence>
<evidence type="ECO:0000256" key="3">
    <source>
        <dbReference type="ARBA" id="ARBA00022448"/>
    </source>
</evidence>
<evidence type="ECO:0000313" key="33">
    <source>
        <dbReference type="Proteomes" id="UP000283652"/>
    </source>
</evidence>
<evidence type="ECO:0000256" key="6">
    <source>
        <dbReference type="ARBA" id="ARBA00022840"/>
    </source>
</evidence>
<evidence type="ECO:0000313" key="11">
    <source>
        <dbReference type="EMBL" id="RGK46987.1"/>
    </source>
</evidence>
<evidence type="ECO:0000313" key="18">
    <source>
        <dbReference type="EMBL" id="RHA67274.1"/>
    </source>
</evidence>
<dbReference type="Gene3D" id="3.40.50.300">
    <property type="entry name" value="P-loop containing nucleotide triphosphate hydrolases"/>
    <property type="match status" value="1"/>
</dbReference>
<dbReference type="EMBL" id="QRNS01000008">
    <property type="protein sequence ID" value="RHK64138.1"/>
    <property type="molecule type" value="Genomic_DNA"/>
</dbReference>
<dbReference type="RefSeq" id="WP_005335990.1">
    <property type="nucleotide sequence ID" value="NZ_AP031430.1"/>
</dbReference>
<comment type="subcellular location">
    <subcellularLocation>
        <location evidence="1">Cell membrane</location>
        <topology evidence="1">Peripheral membrane protein</topology>
    </subcellularLocation>
</comment>
<evidence type="ECO:0000256" key="7">
    <source>
        <dbReference type="ARBA" id="ARBA00022967"/>
    </source>
</evidence>
<evidence type="ECO:0000313" key="15">
    <source>
        <dbReference type="EMBL" id="RGS68424.1"/>
    </source>
</evidence>
<dbReference type="AlphaFoldDB" id="A0A3E4F6G5"/>
<dbReference type="InterPro" id="IPR030947">
    <property type="entry name" value="EcfA_1"/>
</dbReference>
<dbReference type="EMBL" id="QRVU01000078">
    <property type="protein sequence ID" value="RGS68424.1"/>
    <property type="molecule type" value="Genomic_DNA"/>
</dbReference>
<dbReference type="Proteomes" id="UP000284883">
    <property type="component" value="Unassembled WGS sequence"/>
</dbReference>